<evidence type="ECO:0000313" key="1">
    <source>
        <dbReference type="EMBL" id="KAK4495445.1"/>
    </source>
</evidence>
<gene>
    <name evidence="1" type="ORF">PRZ48_013776</name>
</gene>
<dbReference type="Gene3D" id="3.40.630.30">
    <property type="match status" value="1"/>
</dbReference>
<proteinExistence type="predicted"/>
<keyword evidence="2" id="KW-1185">Reference proteome</keyword>
<comment type="caution">
    <text evidence="1">The sequence shown here is derived from an EMBL/GenBank/DDBJ whole genome shotgun (WGS) entry which is preliminary data.</text>
</comment>
<organism evidence="1 2">
    <name type="scientific">Zasmidium cellare</name>
    <name type="common">Wine cellar mold</name>
    <name type="synonym">Racodium cellare</name>
    <dbReference type="NCBI Taxonomy" id="395010"/>
    <lineage>
        <taxon>Eukaryota</taxon>
        <taxon>Fungi</taxon>
        <taxon>Dikarya</taxon>
        <taxon>Ascomycota</taxon>
        <taxon>Pezizomycotina</taxon>
        <taxon>Dothideomycetes</taxon>
        <taxon>Dothideomycetidae</taxon>
        <taxon>Mycosphaerellales</taxon>
        <taxon>Mycosphaerellaceae</taxon>
        <taxon>Zasmidium</taxon>
    </lineage>
</organism>
<dbReference type="SUPFAM" id="SSF55729">
    <property type="entry name" value="Acyl-CoA N-acyltransferases (Nat)"/>
    <property type="match status" value="1"/>
</dbReference>
<sequence>MAIEGVANVTKIQDGPLINDKPSTITTLTEQQLKTSKFLPSLVKTINIAYQGSEQKHLGESQGDRLKSADELVLALRGDPESFIIILSQPHAPEEVLSTATCRRYFGRGPDADTFPWACNHDPAADTEEWELKLLATSPAAQGKGVASYMLALAEREVATRFLAKTHGQAYEVAQETGPITKVKIIICTPKPLYGNYYAKRGYQEDYIKIREKPDMSYEITFMSKTLASRS</sequence>
<dbReference type="InterPro" id="IPR016181">
    <property type="entry name" value="Acyl_CoA_acyltransferase"/>
</dbReference>
<dbReference type="CDD" id="cd04301">
    <property type="entry name" value="NAT_SF"/>
    <property type="match status" value="1"/>
</dbReference>
<evidence type="ECO:0008006" key="3">
    <source>
        <dbReference type="Google" id="ProtNLM"/>
    </source>
</evidence>
<name>A0ABR0E2D7_ZASCE</name>
<dbReference type="Proteomes" id="UP001305779">
    <property type="component" value="Unassembled WGS sequence"/>
</dbReference>
<accession>A0ABR0E2D7</accession>
<protein>
    <recommendedName>
        <fullName evidence="3">N-acetyltransferase domain-containing protein</fullName>
    </recommendedName>
</protein>
<evidence type="ECO:0000313" key="2">
    <source>
        <dbReference type="Proteomes" id="UP001305779"/>
    </source>
</evidence>
<reference evidence="1 2" key="1">
    <citation type="journal article" date="2023" name="G3 (Bethesda)">
        <title>A chromosome-level genome assembly of Zasmidium syzygii isolated from banana leaves.</title>
        <authorList>
            <person name="van Westerhoven A.C."/>
            <person name="Mehrabi R."/>
            <person name="Talebi R."/>
            <person name="Steentjes M.B.F."/>
            <person name="Corcolon B."/>
            <person name="Chong P.A."/>
            <person name="Kema G.H.J."/>
            <person name="Seidl M.F."/>
        </authorList>
    </citation>
    <scope>NUCLEOTIDE SEQUENCE [LARGE SCALE GENOMIC DNA]</scope>
    <source>
        <strain evidence="1 2">P124</strain>
    </source>
</reference>
<dbReference type="EMBL" id="JAXOVC010000012">
    <property type="protein sequence ID" value="KAK4495445.1"/>
    <property type="molecule type" value="Genomic_DNA"/>
</dbReference>